<gene>
    <name evidence="9" type="primary">folK</name>
    <name evidence="9" type="ORF">DEH80_09410</name>
</gene>
<evidence type="ECO:0000256" key="1">
    <source>
        <dbReference type="ARBA" id="ARBA00005051"/>
    </source>
</evidence>
<dbReference type="GO" id="GO:0003848">
    <property type="term" value="F:2-amino-4-hydroxy-6-hydroxymethyldihydropteridine diphosphokinase activity"/>
    <property type="evidence" value="ECO:0007669"/>
    <property type="project" value="UniProtKB-EC"/>
</dbReference>
<dbReference type="GO" id="GO:0046654">
    <property type="term" value="P:tetrahydrofolate biosynthetic process"/>
    <property type="evidence" value="ECO:0007669"/>
    <property type="project" value="UniProtKB-UniPathway"/>
</dbReference>
<dbReference type="NCBIfam" id="TIGR01498">
    <property type="entry name" value="folK"/>
    <property type="match status" value="1"/>
</dbReference>
<keyword evidence="5 9" id="KW-0418">Kinase</keyword>
<evidence type="ECO:0000256" key="5">
    <source>
        <dbReference type="ARBA" id="ARBA00022777"/>
    </source>
</evidence>
<dbReference type="Pfam" id="PF01288">
    <property type="entry name" value="HPPK"/>
    <property type="match status" value="1"/>
</dbReference>
<dbReference type="PANTHER" id="PTHR43071:SF2">
    <property type="entry name" value="2-AMINO-4-HYDROXY-6-HYDROXYMETHYLDIHYDROPTERIDINE PYROPHOSPHOKINASE"/>
    <property type="match status" value="1"/>
</dbReference>
<dbReference type="PANTHER" id="PTHR43071">
    <property type="entry name" value="2-AMINO-4-HYDROXY-6-HYDROXYMETHYLDIHYDROPTERIDINE PYROPHOSPHOKINASE"/>
    <property type="match status" value="1"/>
</dbReference>
<dbReference type="RefSeq" id="WP_109720348.1">
    <property type="nucleotide sequence ID" value="NZ_QEQK01000007.1"/>
</dbReference>
<feature type="domain" description="7,8-dihydro-6-hydroxymethylpterin-pyrophosphokinase" evidence="8">
    <location>
        <begin position="6"/>
        <end position="130"/>
    </location>
</feature>
<protein>
    <recommendedName>
        <fullName evidence="2">2-amino-4-hydroxy-6-hydroxymethyldihydropteridine diphosphokinase</fullName>
        <ecNumber evidence="2">2.7.6.3</ecNumber>
    </recommendedName>
</protein>
<dbReference type="Proteomes" id="UP000251800">
    <property type="component" value="Unassembled WGS sequence"/>
</dbReference>
<evidence type="ECO:0000256" key="7">
    <source>
        <dbReference type="ARBA" id="ARBA00022909"/>
    </source>
</evidence>
<dbReference type="Gene3D" id="3.30.70.560">
    <property type="entry name" value="7,8-Dihydro-6-hydroxymethylpterin-pyrophosphokinase HPPK"/>
    <property type="match status" value="1"/>
</dbReference>
<evidence type="ECO:0000313" key="10">
    <source>
        <dbReference type="Proteomes" id="UP000251800"/>
    </source>
</evidence>
<comment type="caution">
    <text evidence="9">The sequence shown here is derived from an EMBL/GenBank/DDBJ whole genome shotgun (WGS) entry which is preliminary data.</text>
</comment>
<dbReference type="CDD" id="cd00483">
    <property type="entry name" value="HPPK"/>
    <property type="match status" value="1"/>
</dbReference>
<keyword evidence="6" id="KW-0067">ATP-binding</keyword>
<dbReference type="SUPFAM" id="SSF55083">
    <property type="entry name" value="6-hydroxymethyl-7,8-dihydropterin pyrophosphokinase, HPPK"/>
    <property type="match status" value="1"/>
</dbReference>
<dbReference type="InterPro" id="IPR035907">
    <property type="entry name" value="Hppk_sf"/>
</dbReference>
<dbReference type="GO" id="GO:0005524">
    <property type="term" value="F:ATP binding"/>
    <property type="evidence" value="ECO:0007669"/>
    <property type="project" value="UniProtKB-KW"/>
</dbReference>
<dbReference type="GO" id="GO:0046656">
    <property type="term" value="P:folic acid biosynthetic process"/>
    <property type="evidence" value="ECO:0007669"/>
    <property type="project" value="UniProtKB-KW"/>
</dbReference>
<reference evidence="9 10" key="1">
    <citation type="submission" date="2018-05" db="EMBL/GenBank/DDBJ databases">
        <title>Abyssibacter profundi OUC007T gen. nov., sp. nov, a marine bacterium isolated from seawater of the Mariana Trench.</title>
        <authorList>
            <person name="Zhou S."/>
        </authorList>
    </citation>
    <scope>NUCLEOTIDE SEQUENCE [LARGE SCALE GENOMIC DNA]</scope>
    <source>
        <strain evidence="9 10">OUC007</strain>
    </source>
</reference>
<organism evidence="9 10">
    <name type="scientific">Abyssibacter profundi</name>
    <dbReference type="NCBI Taxonomy" id="2182787"/>
    <lineage>
        <taxon>Bacteria</taxon>
        <taxon>Pseudomonadati</taxon>
        <taxon>Pseudomonadota</taxon>
        <taxon>Gammaproteobacteria</taxon>
        <taxon>Chromatiales</taxon>
        <taxon>Oceanococcaceae</taxon>
        <taxon>Abyssibacter</taxon>
    </lineage>
</organism>
<dbReference type="OrthoDB" id="9790168at2"/>
<dbReference type="InterPro" id="IPR000550">
    <property type="entry name" value="Hppk"/>
</dbReference>
<keyword evidence="7" id="KW-0289">Folate biosynthesis</keyword>
<evidence type="ECO:0000259" key="8">
    <source>
        <dbReference type="Pfam" id="PF01288"/>
    </source>
</evidence>
<name>A0A363UL24_9GAMM</name>
<keyword evidence="3" id="KW-0808">Transferase</keyword>
<evidence type="ECO:0000256" key="4">
    <source>
        <dbReference type="ARBA" id="ARBA00022741"/>
    </source>
</evidence>
<evidence type="ECO:0000256" key="2">
    <source>
        <dbReference type="ARBA" id="ARBA00013253"/>
    </source>
</evidence>
<proteinExistence type="predicted"/>
<evidence type="ECO:0000256" key="3">
    <source>
        <dbReference type="ARBA" id="ARBA00022679"/>
    </source>
</evidence>
<dbReference type="EMBL" id="QEQK01000007">
    <property type="protein sequence ID" value="PWN56132.1"/>
    <property type="molecule type" value="Genomic_DNA"/>
</dbReference>
<keyword evidence="10" id="KW-1185">Reference proteome</keyword>
<sequence length="165" mass="18113">MPDVFVGAGSNDRAEQHLAQGVALLEDALGPLRCSPVYRNPAVGFDGDDFLNFVIGLQTDVPMAECMRRLRAVEDACGRDRSGPKFSPRTLDFDLLIYGDFVSTDPAIDVPREEILQYPFVLKPLADLAPEARHPVVGRSYAELWAEMAADVPPGALTRVSWSPR</sequence>
<evidence type="ECO:0000256" key="6">
    <source>
        <dbReference type="ARBA" id="ARBA00022840"/>
    </source>
</evidence>
<dbReference type="AlphaFoldDB" id="A0A363UL24"/>
<dbReference type="GO" id="GO:0016301">
    <property type="term" value="F:kinase activity"/>
    <property type="evidence" value="ECO:0007669"/>
    <property type="project" value="UniProtKB-KW"/>
</dbReference>
<comment type="pathway">
    <text evidence="1">Cofactor biosynthesis; tetrahydrofolate biosynthesis; 2-amino-4-hydroxy-6-hydroxymethyl-7,8-dihydropteridine diphosphate from 7,8-dihydroneopterin triphosphate: step 4/4.</text>
</comment>
<accession>A0A363UL24</accession>
<evidence type="ECO:0000313" key="9">
    <source>
        <dbReference type="EMBL" id="PWN56132.1"/>
    </source>
</evidence>
<keyword evidence="4" id="KW-0547">Nucleotide-binding</keyword>
<dbReference type="EC" id="2.7.6.3" evidence="2"/>
<dbReference type="UniPathway" id="UPA00077">
    <property type="reaction ID" value="UER00155"/>
</dbReference>